<organism evidence="1">
    <name type="scientific">marine sediment metagenome</name>
    <dbReference type="NCBI Taxonomy" id="412755"/>
    <lineage>
        <taxon>unclassified sequences</taxon>
        <taxon>metagenomes</taxon>
        <taxon>ecological metagenomes</taxon>
    </lineage>
</organism>
<comment type="caution">
    <text evidence="1">The sequence shown here is derived from an EMBL/GenBank/DDBJ whole genome shotgun (WGS) entry which is preliminary data.</text>
</comment>
<name>A0A0F9DDX7_9ZZZZ</name>
<dbReference type="EMBL" id="LAZR01039843">
    <property type="protein sequence ID" value="KKL15986.1"/>
    <property type="molecule type" value="Genomic_DNA"/>
</dbReference>
<evidence type="ECO:0000313" key="1">
    <source>
        <dbReference type="EMBL" id="KKL15986.1"/>
    </source>
</evidence>
<accession>A0A0F9DDX7</accession>
<reference evidence="1" key="1">
    <citation type="journal article" date="2015" name="Nature">
        <title>Complex archaea that bridge the gap between prokaryotes and eukaryotes.</title>
        <authorList>
            <person name="Spang A."/>
            <person name="Saw J.H."/>
            <person name="Jorgensen S.L."/>
            <person name="Zaremba-Niedzwiedzka K."/>
            <person name="Martijn J."/>
            <person name="Lind A.E."/>
            <person name="van Eijk R."/>
            <person name="Schleper C."/>
            <person name="Guy L."/>
            <person name="Ettema T.J."/>
        </authorList>
    </citation>
    <scope>NUCLEOTIDE SEQUENCE</scope>
</reference>
<dbReference type="AlphaFoldDB" id="A0A0F9DDX7"/>
<gene>
    <name evidence="1" type="ORF">LCGC14_2500130</name>
</gene>
<proteinExistence type="predicted"/>
<sequence>MSNLGKLTRGLKWWKDNRDLDGVLKPVISNDTDKMLDVNLFLEYCKGKDKSKVEVALHQLHLLRHAEGGVKSQLFKDLNEKVNSGSGFEVEKVVKEKK</sequence>
<protein>
    <submittedName>
        <fullName evidence="1">Uncharacterized protein</fullName>
    </submittedName>
</protein>